<comment type="caution">
    <text evidence="4">The sequence shown here is derived from an EMBL/GenBank/DDBJ whole genome shotgun (WGS) entry which is preliminary data.</text>
</comment>
<comment type="function">
    <text evidence="1">Involved in nucleolar processing of pre-18S ribosomal RNA.</text>
</comment>
<dbReference type="GO" id="GO:0030515">
    <property type="term" value="F:snoRNA binding"/>
    <property type="evidence" value="ECO:0007669"/>
    <property type="project" value="TreeGrafter"/>
</dbReference>
<dbReference type="GO" id="GO:0030686">
    <property type="term" value="C:90S preribosome"/>
    <property type="evidence" value="ECO:0007669"/>
    <property type="project" value="TreeGrafter"/>
</dbReference>
<sequence>MTSLARQLEALRGPTAKQLTVEKRHVSLLYEQKEAKTLDRETMHKIGNKGLDELKQLDPRLAELDELFDEANINFQRTMIAPAQNEELTNKIKQALLLLSPYMEGYACKQALELLVYRYKIYAFDAETFLLSFLPYHETNFFGRILSILELDYTSQKDLQFLETFARKRMPVPFNMLAKHAFSGTNSILSRVNSHILESAKTVGNEWLEAHATALFAFHAKILLSVLDDEGAITDNLLSKVIPIAAAGVKSPLSSLRYSSLMVICKLAVSVKMTASTTSNLLKLILFKVRPGSTVPSLSTVVVLCQQQGVSNFSAKALLKLLRRESELGFFTALQQILVHTDFLRFLIPFWKTLFTIVDSGVEEDVALADAAILSSVDLIVNGAQMSALLDIIIERISDGYEVPRKLAKSLYSLCARYPVDLDLVRKEWEARNSVAFLTLTEASGLEPLLMQIVKGTLYPNVSEPKDAVIIKKPVDPAAVLDTLQNDSDFAREKPFVGDPLRKALDWAKASEWENVETACNEMIKRKTYVSRQMSDDVEELIFEMTRKYMQEPSNKIPVSGFRAALSEAPITPKFILWMLTRQEETGSAEKKAKTTRLSNRNCFAAKEEYIRRLRFAIEFLAICTKLPQCQEALPLLFSIVRRIVFSEPDLDTQPILQLGLAVLRNMLLTPGSIKFAECDLDIATITDAIQKTRNQHVLREGLRLLTVATKIAPVMVTKYILQNFAFMGDGRKLKDNELIMGILEDSIQTIFEAVMTIPGSAEATSQKLVEVCKMWACVVPDLPGHRRVRLSIAIAKAIPASMGWVYPASLYSQFCVAWNKPKFGVLDRTKVMSALECYDVMACEMISGYPPVEQLACIVDLLKFVISVVRHYRFVLISTLGKMLSSRDLYKRLSRETDEDLIKALLPIGRRLLMGSIDLDDFVQKNMNEIMDGNGKAKYMAPEEVEATKRYWMALIGKTDYVSQKLRHLLPANISTRLITDLLTNPASTLTEKEKALALCNAKLQYEVYYSEQKDSDGKLLIPLIDILNGFIGPEKSQEKVLLCQNASFSLKLIAKRLRPDKQYPSLSETMQKCVAGIEAWTSLDDLLVGNLLLLAGELVRSHNMGTTVLAVEPIIKGCLSILSHNKVVQPEEERAPGPPGGRKRLASLSGRPRGNDALQICALICVQRIVDKFASFVAPYLADIYKYFAQLAAAKINPQVGTEFCNKT</sequence>
<feature type="non-terminal residue" evidence="4">
    <location>
        <position position="1"/>
    </location>
</feature>
<feature type="domain" description="U3 small nucleolar RNA-associated protein 10 N-terminal" evidence="3">
    <location>
        <begin position="237"/>
        <end position="354"/>
    </location>
</feature>
<evidence type="ECO:0000256" key="2">
    <source>
        <dbReference type="SAM" id="MobiDB-lite"/>
    </source>
</evidence>
<dbReference type="PANTHER" id="PTHR13457">
    <property type="entry name" value="BAP28"/>
    <property type="match status" value="1"/>
</dbReference>
<comment type="subcellular location">
    <subcellularLocation>
        <location evidence="1">Nucleus</location>
        <location evidence="1">Nucleolus</location>
    </subcellularLocation>
</comment>
<keyword evidence="5" id="KW-1185">Reference proteome</keyword>
<evidence type="ECO:0000259" key="3">
    <source>
        <dbReference type="Pfam" id="PF12397"/>
    </source>
</evidence>
<dbReference type="Proteomes" id="UP001177023">
    <property type="component" value="Unassembled WGS sequence"/>
</dbReference>
<dbReference type="GO" id="GO:0032040">
    <property type="term" value="C:small-subunit processome"/>
    <property type="evidence" value="ECO:0007669"/>
    <property type="project" value="TreeGrafter"/>
</dbReference>
<proteinExistence type="inferred from homology"/>
<keyword evidence="1" id="KW-0698">rRNA processing</keyword>
<evidence type="ECO:0000256" key="1">
    <source>
        <dbReference type="RuleBase" id="RU367065"/>
    </source>
</evidence>
<dbReference type="InterPro" id="IPR022125">
    <property type="entry name" value="U3snoRNP10_N"/>
</dbReference>
<dbReference type="GO" id="GO:0045943">
    <property type="term" value="P:positive regulation of transcription by RNA polymerase I"/>
    <property type="evidence" value="ECO:0007669"/>
    <property type="project" value="TreeGrafter"/>
</dbReference>
<dbReference type="AlphaFoldDB" id="A0AA36G2Q1"/>
<comment type="similarity">
    <text evidence="1">Belongs to the HEATR1/UTP10 family.</text>
</comment>
<protein>
    <recommendedName>
        <fullName evidence="1">HEAT repeat-containing protein 1</fullName>
    </recommendedName>
</protein>
<feature type="region of interest" description="Disordered" evidence="2">
    <location>
        <begin position="1131"/>
        <end position="1152"/>
    </location>
</feature>
<keyword evidence="1" id="KW-0690">Ribosome biogenesis</keyword>
<keyword evidence="1" id="KW-0539">Nucleus</keyword>
<dbReference type="GO" id="GO:0000462">
    <property type="term" value="P:maturation of SSU-rRNA from tricistronic rRNA transcript (SSU-rRNA, 5.8S rRNA, LSU-rRNA)"/>
    <property type="evidence" value="ECO:0007669"/>
    <property type="project" value="TreeGrafter"/>
</dbReference>
<dbReference type="EMBL" id="CATQJA010002644">
    <property type="protein sequence ID" value="CAJ0576510.1"/>
    <property type="molecule type" value="Genomic_DNA"/>
</dbReference>
<reference evidence="4" key="1">
    <citation type="submission" date="2023-06" db="EMBL/GenBank/DDBJ databases">
        <authorList>
            <person name="Delattre M."/>
        </authorList>
    </citation>
    <scope>NUCLEOTIDE SEQUENCE</scope>
    <source>
        <strain evidence="4">AF72</strain>
    </source>
</reference>
<organism evidence="4 5">
    <name type="scientific">Mesorhabditis spiculigera</name>
    <dbReference type="NCBI Taxonomy" id="96644"/>
    <lineage>
        <taxon>Eukaryota</taxon>
        <taxon>Metazoa</taxon>
        <taxon>Ecdysozoa</taxon>
        <taxon>Nematoda</taxon>
        <taxon>Chromadorea</taxon>
        <taxon>Rhabditida</taxon>
        <taxon>Rhabditina</taxon>
        <taxon>Rhabditomorpha</taxon>
        <taxon>Rhabditoidea</taxon>
        <taxon>Rhabditidae</taxon>
        <taxon>Mesorhabditinae</taxon>
        <taxon>Mesorhabditis</taxon>
    </lineage>
</organism>
<accession>A0AA36G2Q1</accession>
<evidence type="ECO:0000313" key="4">
    <source>
        <dbReference type="EMBL" id="CAJ0576510.1"/>
    </source>
</evidence>
<dbReference type="GO" id="GO:0034455">
    <property type="term" value="C:t-UTP complex"/>
    <property type="evidence" value="ECO:0007669"/>
    <property type="project" value="TreeGrafter"/>
</dbReference>
<gene>
    <name evidence="4" type="ORF">MSPICULIGERA_LOCUS14801</name>
</gene>
<name>A0AA36G2Q1_9BILA</name>
<dbReference type="Pfam" id="PF12397">
    <property type="entry name" value="U3snoRNP10"/>
    <property type="match status" value="1"/>
</dbReference>
<keyword evidence="1" id="KW-0687">Ribonucleoprotein</keyword>
<evidence type="ECO:0000313" key="5">
    <source>
        <dbReference type="Proteomes" id="UP001177023"/>
    </source>
</evidence>
<dbReference type="InterPro" id="IPR040191">
    <property type="entry name" value="UTP10"/>
</dbReference>
<dbReference type="PANTHER" id="PTHR13457:SF1">
    <property type="entry name" value="HEAT REPEAT-CONTAINING PROTEIN 1"/>
    <property type="match status" value="1"/>
</dbReference>